<feature type="compositionally biased region" description="Polar residues" evidence="2">
    <location>
        <begin position="77"/>
        <end position="86"/>
    </location>
</feature>
<gene>
    <name evidence="4" type="primary">LOC111113838</name>
</gene>
<accession>A0A8B8BWU1</accession>
<evidence type="ECO:0000256" key="2">
    <source>
        <dbReference type="SAM" id="MobiDB-lite"/>
    </source>
</evidence>
<protein>
    <submittedName>
        <fullName evidence="4">Uncharacterized protein LOC111113838</fullName>
    </submittedName>
</protein>
<dbReference type="Proteomes" id="UP000694844">
    <property type="component" value="Chromosome 9"/>
</dbReference>
<evidence type="ECO:0000256" key="1">
    <source>
        <dbReference type="SAM" id="Coils"/>
    </source>
</evidence>
<feature type="coiled-coil region" evidence="1">
    <location>
        <begin position="224"/>
        <end position="254"/>
    </location>
</feature>
<feature type="compositionally biased region" description="Polar residues" evidence="2">
    <location>
        <begin position="23"/>
        <end position="33"/>
    </location>
</feature>
<dbReference type="AlphaFoldDB" id="A0A8B8BWU1"/>
<dbReference type="RefSeq" id="XP_022307838.1">
    <property type="nucleotide sequence ID" value="XM_022452130.1"/>
</dbReference>
<evidence type="ECO:0000313" key="4">
    <source>
        <dbReference type="RefSeq" id="XP_022307838.1"/>
    </source>
</evidence>
<sequence length="346" mass="40160">MDSQQFRGISDSDGIDFEEVTDESGQNNASTSGLCRPPPSKRQKVHRLPVDFGSTTDEEDSDVDFQATVTTPRRTEILPTSSSTSRPYIKKKSNNEDTPVHSKALRSMLTKVLEQQAEILERLKRIEKREEERENNKKDEQIYVPPSVRIAVRDGYSDGLRRGFSWIFDQKNHNESLNEDMTNHVINFVKGWNSNVQENVIQCALKRYFTTKKQEAVLQQKDKLQDQKKKRVLYERKKEKAKRRTAALEELSTKGWKTEETRAQIKKILKIDFMSSDEECDDGFITHPPSWQSDTFAKLKSKLDTVYLETCSKKSRRLMQKRTIGSSHVKTLPNYPEECSWMIKND</sequence>
<dbReference type="KEGG" id="cvn:111113838"/>
<feature type="region of interest" description="Disordered" evidence="2">
    <location>
        <begin position="1"/>
        <end position="47"/>
    </location>
</feature>
<keyword evidence="3" id="KW-1185">Reference proteome</keyword>
<name>A0A8B8BWU1_CRAVI</name>
<dbReference type="OrthoDB" id="6128751at2759"/>
<reference evidence="4" key="1">
    <citation type="submission" date="2025-08" db="UniProtKB">
        <authorList>
            <consortium name="RefSeq"/>
        </authorList>
    </citation>
    <scope>IDENTIFICATION</scope>
    <source>
        <tissue evidence="4">Whole sample</tissue>
    </source>
</reference>
<feature type="region of interest" description="Disordered" evidence="2">
    <location>
        <begin position="77"/>
        <end position="100"/>
    </location>
</feature>
<dbReference type="GeneID" id="111113838"/>
<feature type="compositionally biased region" description="Acidic residues" evidence="2">
    <location>
        <begin position="13"/>
        <end position="22"/>
    </location>
</feature>
<keyword evidence="1" id="KW-0175">Coiled coil</keyword>
<organism evidence="3 4">
    <name type="scientific">Crassostrea virginica</name>
    <name type="common">Eastern oyster</name>
    <dbReference type="NCBI Taxonomy" id="6565"/>
    <lineage>
        <taxon>Eukaryota</taxon>
        <taxon>Metazoa</taxon>
        <taxon>Spiralia</taxon>
        <taxon>Lophotrochozoa</taxon>
        <taxon>Mollusca</taxon>
        <taxon>Bivalvia</taxon>
        <taxon>Autobranchia</taxon>
        <taxon>Pteriomorphia</taxon>
        <taxon>Ostreida</taxon>
        <taxon>Ostreoidea</taxon>
        <taxon>Ostreidae</taxon>
        <taxon>Crassostrea</taxon>
    </lineage>
</organism>
<feature type="coiled-coil region" evidence="1">
    <location>
        <begin position="109"/>
        <end position="140"/>
    </location>
</feature>
<proteinExistence type="predicted"/>
<evidence type="ECO:0000313" key="3">
    <source>
        <dbReference type="Proteomes" id="UP000694844"/>
    </source>
</evidence>